<reference evidence="1 2" key="1">
    <citation type="journal article" date="2024" name="Commun. Biol.">
        <title>Comparative genomic analysis of thermophilic fungi reveals convergent evolutionary adaptations and gene losses.</title>
        <authorList>
            <person name="Steindorff A.S."/>
            <person name="Aguilar-Pontes M.V."/>
            <person name="Robinson A.J."/>
            <person name="Andreopoulos B."/>
            <person name="LaButti K."/>
            <person name="Kuo A."/>
            <person name="Mondo S."/>
            <person name="Riley R."/>
            <person name="Otillar R."/>
            <person name="Haridas S."/>
            <person name="Lipzen A."/>
            <person name="Grimwood J."/>
            <person name="Schmutz J."/>
            <person name="Clum A."/>
            <person name="Reid I.D."/>
            <person name="Moisan M.C."/>
            <person name="Butler G."/>
            <person name="Nguyen T.T.M."/>
            <person name="Dewar K."/>
            <person name="Conant G."/>
            <person name="Drula E."/>
            <person name="Henrissat B."/>
            <person name="Hansel C."/>
            <person name="Singer S."/>
            <person name="Hutchinson M.I."/>
            <person name="de Vries R.P."/>
            <person name="Natvig D.O."/>
            <person name="Powell A.J."/>
            <person name="Tsang A."/>
            <person name="Grigoriev I.V."/>
        </authorList>
    </citation>
    <scope>NUCLEOTIDE SEQUENCE [LARGE SCALE GENOMIC DNA]</scope>
    <source>
        <strain evidence="1 2">ATCC 24622</strain>
    </source>
</reference>
<accession>A0ABR3XYV4</accession>
<keyword evidence="2" id="KW-1185">Reference proteome</keyword>
<name>A0ABR3XYV4_9PEZI</name>
<sequence length="84" mass="9533">MFLIFKYFAQSKEIYYVGWNVPESLVEVSQLGVEGGGRGQNLMKRECKRDWVAMCQPMPRAGCLPMASCWHYNSTSHSELVAAL</sequence>
<evidence type="ECO:0000313" key="1">
    <source>
        <dbReference type="EMBL" id="KAL1880822.1"/>
    </source>
</evidence>
<proteinExistence type="predicted"/>
<comment type="caution">
    <text evidence="1">The sequence shown here is derived from an EMBL/GenBank/DDBJ whole genome shotgun (WGS) entry which is preliminary data.</text>
</comment>
<gene>
    <name evidence="1" type="ORF">VTK73DRAFT_4992</name>
</gene>
<organism evidence="1 2">
    <name type="scientific">Phialemonium thermophilum</name>
    <dbReference type="NCBI Taxonomy" id="223376"/>
    <lineage>
        <taxon>Eukaryota</taxon>
        <taxon>Fungi</taxon>
        <taxon>Dikarya</taxon>
        <taxon>Ascomycota</taxon>
        <taxon>Pezizomycotina</taxon>
        <taxon>Sordariomycetes</taxon>
        <taxon>Sordariomycetidae</taxon>
        <taxon>Cephalothecales</taxon>
        <taxon>Cephalothecaceae</taxon>
        <taxon>Phialemonium</taxon>
    </lineage>
</organism>
<evidence type="ECO:0000313" key="2">
    <source>
        <dbReference type="Proteomes" id="UP001586593"/>
    </source>
</evidence>
<protein>
    <submittedName>
        <fullName evidence="1">Uncharacterized protein</fullName>
    </submittedName>
</protein>
<dbReference type="Proteomes" id="UP001586593">
    <property type="component" value="Unassembled WGS sequence"/>
</dbReference>
<dbReference type="EMBL" id="JAZHXJ010000028">
    <property type="protein sequence ID" value="KAL1880822.1"/>
    <property type="molecule type" value="Genomic_DNA"/>
</dbReference>